<evidence type="ECO:0000256" key="1">
    <source>
        <dbReference type="SAM" id="Phobius"/>
    </source>
</evidence>
<keyword evidence="1" id="KW-0812">Transmembrane</keyword>
<organism evidence="2 3">
    <name type="scientific">Senna tora</name>
    <dbReference type="NCBI Taxonomy" id="362788"/>
    <lineage>
        <taxon>Eukaryota</taxon>
        <taxon>Viridiplantae</taxon>
        <taxon>Streptophyta</taxon>
        <taxon>Embryophyta</taxon>
        <taxon>Tracheophyta</taxon>
        <taxon>Spermatophyta</taxon>
        <taxon>Magnoliopsida</taxon>
        <taxon>eudicotyledons</taxon>
        <taxon>Gunneridae</taxon>
        <taxon>Pentapetalae</taxon>
        <taxon>rosids</taxon>
        <taxon>fabids</taxon>
        <taxon>Fabales</taxon>
        <taxon>Fabaceae</taxon>
        <taxon>Caesalpinioideae</taxon>
        <taxon>Cassia clade</taxon>
        <taxon>Senna</taxon>
    </lineage>
</organism>
<name>A0A834TZ82_9FABA</name>
<feature type="transmembrane region" description="Helical" evidence="1">
    <location>
        <begin position="181"/>
        <end position="205"/>
    </location>
</feature>
<dbReference type="PANTHER" id="PTHR31133">
    <property type="entry name" value="MEMBRANE PROTEIN"/>
    <property type="match status" value="1"/>
</dbReference>
<gene>
    <name evidence="2" type="ORF">G2W53_019939</name>
</gene>
<dbReference type="OrthoDB" id="1932537at2759"/>
<keyword evidence="1" id="KW-1133">Transmembrane helix</keyword>
<dbReference type="Proteomes" id="UP000634136">
    <property type="component" value="Unassembled WGS sequence"/>
</dbReference>
<feature type="transmembrane region" description="Helical" evidence="1">
    <location>
        <begin position="9"/>
        <end position="32"/>
    </location>
</feature>
<keyword evidence="3" id="KW-1185">Reference proteome</keyword>
<feature type="transmembrane region" description="Helical" evidence="1">
    <location>
        <begin position="38"/>
        <end position="61"/>
    </location>
</feature>
<dbReference type="AlphaFoldDB" id="A0A834TZ82"/>
<keyword evidence="1" id="KW-0472">Membrane</keyword>
<sequence>MDKGYLRCAFYSIVFLPLFLVLLLLGIVKAIIFSPFVFLVIAFGDIGIIIALWPVYLVWSIRCIIRTKMFSPYLKCLLIIITPIPIALWTVVGACGSVVMGIGYGFVWPVMETFKAISKEDTSLSVKLITCFTAGTWSNVWGACTTVRDFADFSFHSYFCVMDGIVEATVEEPIDHKITEIAGYVLAALLGVLVDVPIITLISLYKAPILLIKGWQRLVHDLIGREGPFLETVCVPFAGLLILLWPFIVLLATCVGIISSLGFGFYAAVVAYKENSTKRGLLYVIASASIFDEYINDLLYLREGSCFPRPKYGSQVDLSPSLLRVSTLRREQSKTTHANEPLIAPSGKTDILQAVVVWDNYIRACKEIGIELVRVGAIKLYDLDAWRQSKNKIVHVGIPAYAFLKCFLRSIKNDSPGFILSDNVELTCVNRPEGRVFDWFYEPMSIMKEQIRILNLVEAEELYLYKYCLFSDDAERMSFWENGGIPPKDEIRRAQLEGISRRLPTSRRRILEVLKAIEQEARKSVSIGGGYDIEAAI</sequence>
<feature type="transmembrane region" description="Helical" evidence="1">
    <location>
        <begin position="250"/>
        <end position="272"/>
    </location>
</feature>
<protein>
    <submittedName>
        <fullName evidence="2">Putative membrane protein</fullName>
    </submittedName>
</protein>
<evidence type="ECO:0000313" key="3">
    <source>
        <dbReference type="Proteomes" id="UP000634136"/>
    </source>
</evidence>
<dbReference type="InterPro" id="IPR040229">
    <property type="entry name" value="At3g27390-like"/>
</dbReference>
<dbReference type="EMBL" id="JAAIUW010000006">
    <property type="protein sequence ID" value="KAF7828775.1"/>
    <property type="molecule type" value="Genomic_DNA"/>
</dbReference>
<comment type="caution">
    <text evidence="2">The sequence shown here is derived from an EMBL/GenBank/DDBJ whole genome shotgun (WGS) entry which is preliminary data.</text>
</comment>
<proteinExistence type="predicted"/>
<evidence type="ECO:0000313" key="2">
    <source>
        <dbReference type="EMBL" id="KAF7828775.1"/>
    </source>
</evidence>
<dbReference type="PANTHER" id="PTHR31133:SF9">
    <property type="entry name" value="TRANSMEMBRANE PROTEIN"/>
    <property type="match status" value="1"/>
</dbReference>
<reference evidence="2" key="1">
    <citation type="submission" date="2020-09" db="EMBL/GenBank/DDBJ databases">
        <title>Genome-Enabled Discovery of Anthraquinone Biosynthesis in Senna tora.</title>
        <authorList>
            <person name="Kang S.-H."/>
            <person name="Pandey R.P."/>
            <person name="Lee C.-M."/>
            <person name="Sim J.-S."/>
            <person name="Jeong J.-T."/>
            <person name="Choi B.-S."/>
            <person name="Jung M."/>
            <person name="Ginzburg D."/>
            <person name="Zhao K."/>
            <person name="Won S.Y."/>
            <person name="Oh T.-J."/>
            <person name="Yu Y."/>
            <person name="Kim N.-H."/>
            <person name="Lee O.R."/>
            <person name="Lee T.-H."/>
            <person name="Bashyal P."/>
            <person name="Kim T.-S."/>
            <person name="Lee W.-H."/>
            <person name="Kawkins C."/>
            <person name="Kim C.-K."/>
            <person name="Kim J.S."/>
            <person name="Ahn B.O."/>
            <person name="Rhee S.Y."/>
            <person name="Sohng J.K."/>
        </authorList>
    </citation>
    <scope>NUCLEOTIDE SEQUENCE</scope>
    <source>
        <tissue evidence="2">Leaf</tissue>
    </source>
</reference>
<accession>A0A834TZ82</accession>
<feature type="transmembrane region" description="Helical" evidence="1">
    <location>
        <begin position="73"/>
        <end position="106"/>
    </location>
</feature>